<proteinExistence type="predicted"/>
<dbReference type="GO" id="GO:0006605">
    <property type="term" value="P:protein targeting"/>
    <property type="evidence" value="ECO:0007669"/>
    <property type="project" value="InterPro"/>
</dbReference>
<dbReference type="GO" id="GO:0017038">
    <property type="term" value="P:protein import"/>
    <property type="evidence" value="ECO:0007669"/>
    <property type="project" value="InterPro"/>
</dbReference>
<reference evidence="13 14" key="1">
    <citation type="journal article" date="2006" name="Nature">
        <title>Global trends of whole-genome duplications revealed by the ciliate Paramecium tetraurelia.</title>
        <authorList>
            <consortium name="Genoscope"/>
            <person name="Aury J.-M."/>
            <person name="Jaillon O."/>
            <person name="Duret L."/>
            <person name="Noel B."/>
            <person name="Jubin C."/>
            <person name="Porcel B.M."/>
            <person name="Segurens B."/>
            <person name="Daubin V."/>
            <person name="Anthouard V."/>
            <person name="Aiach N."/>
            <person name="Arnaiz O."/>
            <person name="Billaut A."/>
            <person name="Beisson J."/>
            <person name="Blanc I."/>
            <person name="Bouhouche K."/>
            <person name="Camara F."/>
            <person name="Duharcourt S."/>
            <person name="Guigo R."/>
            <person name="Gogendeau D."/>
            <person name="Katinka M."/>
            <person name="Keller A.-M."/>
            <person name="Kissmehl R."/>
            <person name="Klotz C."/>
            <person name="Koll F."/>
            <person name="Le Moue A."/>
            <person name="Lepere C."/>
            <person name="Malinsky S."/>
            <person name="Nowacki M."/>
            <person name="Nowak J.K."/>
            <person name="Plattner H."/>
            <person name="Poulain J."/>
            <person name="Ruiz F."/>
            <person name="Serrano V."/>
            <person name="Zagulski M."/>
            <person name="Dessen P."/>
            <person name="Betermier M."/>
            <person name="Weissenbach J."/>
            <person name="Scarpelli C."/>
            <person name="Schachter V."/>
            <person name="Sperling L."/>
            <person name="Meyer E."/>
            <person name="Cohen J."/>
            <person name="Wincker P."/>
        </authorList>
    </citation>
    <scope>NUCLEOTIDE SEQUENCE [LARGE SCALE GENOMIC DNA]</scope>
    <source>
        <strain evidence="13 14">Stock d4-2</strain>
    </source>
</reference>
<dbReference type="GO" id="GO:0006886">
    <property type="term" value="P:intracellular protein transport"/>
    <property type="evidence" value="ECO:0007669"/>
    <property type="project" value="InterPro"/>
</dbReference>
<dbReference type="Proteomes" id="UP000000600">
    <property type="component" value="Unassembled WGS sequence"/>
</dbReference>
<dbReference type="OrthoDB" id="419440at2759"/>
<dbReference type="GeneID" id="5032385"/>
<dbReference type="Gene3D" id="3.90.1440.10">
    <property type="entry name" value="SecA, preprotein cross-linking domain"/>
    <property type="match status" value="1"/>
</dbReference>
<dbReference type="PROSITE" id="PS51194">
    <property type="entry name" value="HELICASE_CTER"/>
    <property type="match status" value="1"/>
</dbReference>
<dbReference type="PROSITE" id="PS51196">
    <property type="entry name" value="SECA_MOTOR_DEAD"/>
    <property type="match status" value="1"/>
</dbReference>
<dbReference type="PROSITE" id="PS51192">
    <property type="entry name" value="HELICASE_ATP_BIND_1"/>
    <property type="match status" value="1"/>
</dbReference>
<keyword evidence="7" id="KW-0811">Translocation</keyword>
<keyword evidence="5" id="KW-0653">Protein transport</keyword>
<keyword evidence="1" id="KW-0813">Transport</keyword>
<dbReference type="GO" id="GO:0016020">
    <property type="term" value="C:membrane"/>
    <property type="evidence" value="ECO:0007669"/>
    <property type="project" value="InterPro"/>
</dbReference>
<dbReference type="KEGG" id="ptm:GSPATT00014170001"/>
<dbReference type="InterPro" id="IPR036670">
    <property type="entry name" value="SecA_X-link_sf"/>
</dbReference>
<accession>A0D836</accession>
<evidence type="ECO:0000313" key="13">
    <source>
        <dbReference type="EMBL" id="CAK79203.1"/>
    </source>
</evidence>
<dbReference type="FunFam" id="3.40.50.300:FF:002701">
    <property type="entry name" value="Predicted protein"/>
    <property type="match status" value="1"/>
</dbReference>
<dbReference type="HOGENOM" id="CLU_243515_0_0_1"/>
<dbReference type="STRING" id="5888.A0D836"/>
<dbReference type="GO" id="GO:0005524">
    <property type="term" value="F:ATP binding"/>
    <property type="evidence" value="ECO:0000318"/>
    <property type="project" value="GO_Central"/>
</dbReference>
<dbReference type="SMART" id="SM00957">
    <property type="entry name" value="SecA_DEAD"/>
    <property type="match status" value="1"/>
</dbReference>
<evidence type="ECO:0000256" key="8">
    <source>
        <dbReference type="ARBA" id="ARBA00023136"/>
    </source>
</evidence>
<evidence type="ECO:0000313" key="14">
    <source>
        <dbReference type="Proteomes" id="UP000000600"/>
    </source>
</evidence>
<dbReference type="InterPro" id="IPR027417">
    <property type="entry name" value="P-loop_NTPase"/>
</dbReference>
<feature type="domain" description="Helicase ATP-binding" evidence="10">
    <location>
        <begin position="254"/>
        <end position="415"/>
    </location>
</feature>
<evidence type="ECO:0000259" key="11">
    <source>
        <dbReference type="PROSITE" id="PS51194"/>
    </source>
</evidence>
<dbReference type="FunFam" id="3.90.1440.10:FF:000008">
    <property type="entry name" value="Uncharacterized protein"/>
    <property type="match status" value="1"/>
</dbReference>
<organism evidence="13 14">
    <name type="scientific">Paramecium tetraurelia</name>
    <dbReference type="NCBI Taxonomy" id="5888"/>
    <lineage>
        <taxon>Eukaryota</taxon>
        <taxon>Sar</taxon>
        <taxon>Alveolata</taxon>
        <taxon>Ciliophora</taxon>
        <taxon>Intramacronucleata</taxon>
        <taxon>Oligohymenophorea</taxon>
        <taxon>Peniculida</taxon>
        <taxon>Parameciidae</taxon>
        <taxon>Paramecium</taxon>
    </lineage>
</organism>
<evidence type="ECO:0000259" key="12">
    <source>
        <dbReference type="PROSITE" id="PS51196"/>
    </source>
</evidence>
<dbReference type="Gene3D" id="3.40.50.300">
    <property type="entry name" value="P-loop containing nucleotide triphosphate hydrolases"/>
    <property type="match status" value="2"/>
</dbReference>
<dbReference type="InterPro" id="IPR000185">
    <property type="entry name" value="SecA"/>
</dbReference>
<keyword evidence="4" id="KW-0067">ATP-binding</keyword>
<feature type="domain" description="SecA family profile" evidence="12">
    <location>
        <begin position="117"/>
        <end position="755"/>
    </location>
</feature>
<keyword evidence="6" id="KW-1278">Translocase</keyword>
<evidence type="ECO:0000259" key="10">
    <source>
        <dbReference type="PROSITE" id="PS51192"/>
    </source>
</evidence>
<dbReference type="Pfam" id="PF21090">
    <property type="entry name" value="P-loop_SecA"/>
    <property type="match status" value="1"/>
</dbReference>
<keyword evidence="8" id="KW-0472">Membrane</keyword>
<dbReference type="SUPFAM" id="SSF81767">
    <property type="entry name" value="Pre-protein crosslinking domain of SecA"/>
    <property type="match status" value="1"/>
</dbReference>
<evidence type="ECO:0000256" key="7">
    <source>
        <dbReference type="ARBA" id="ARBA00023010"/>
    </source>
</evidence>
<keyword evidence="3" id="KW-0547">Nucleotide-binding</keyword>
<dbReference type="PANTHER" id="PTHR30612">
    <property type="entry name" value="SECA INNER MEMBRANE COMPONENT OF SEC PROTEIN SECRETION SYSTEM"/>
    <property type="match status" value="1"/>
</dbReference>
<keyword evidence="14" id="KW-1185">Reference proteome</keyword>
<dbReference type="InterPro" id="IPR011115">
    <property type="entry name" value="SecA_DEAD"/>
</dbReference>
<evidence type="ECO:0000256" key="2">
    <source>
        <dbReference type="ARBA" id="ARBA00022490"/>
    </source>
</evidence>
<feature type="coiled-coil region" evidence="9">
    <location>
        <begin position="172"/>
        <end position="199"/>
    </location>
</feature>
<dbReference type="InterPro" id="IPR001650">
    <property type="entry name" value="Helicase_C-like"/>
</dbReference>
<dbReference type="OMA" id="WGQNKVI"/>
<evidence type="ECO:0000256" key="5">
    <source>
        <dbReference type="ARBA" id="ARBA00022927"/>
    </source>
</evidence>
<name>A0D836_PARTE</name>
<keyword evidence="9" id="KW-0175">Coiled coil</keyword>
<dbReference type="eggNOG" id="ENOG502QS7I">
    <property type="taxonomic scope" value="Eukaryota"/>
</dbReference>
<dbReference type="Pfam" id="PF07517">
    <property type="entry name" value="SecA_DEAD"/>
    <property type="match status" value="1"/>
</dbReference>
<dbReference type="InParanoid" id="A0D836"/>
<dbReference type="InterPro" id="IPR014001">
    <property type="entry name" value="Helicase_ATP-bd"/>
</dbReference>
<protein>
    <submittedName>
        <fullName evidence="13">Uncharacterized protein</fullName>
    </submittedName>
</protein>
<evidence type="ECO:0000256" key="1">
    <source>
        <dbReference type="ARBA" id="ARBA00022448"/>
    </source>
</evidence>
<dbReference type="SUPFAM" id="SSF52540">
    <property type="entry name" value="P-loop containing nucleoside triphosphate hydrolases"/>
    <property type="match status" value="2"/>
</dbReference>
<dbReference type="InterPro" id="IPR014018">
    <property type="entry name" value="SecA_motor_DEAD"/>
</dbReference>
<evidence type="ECO:0000256" key="9">
    <source>
        <dbReference type="SAM" id="Coils"/>
    </source>
</evidence>
<feature type="coiled-coil region" evidence="9">
    <location>
        <begin position="1439"/>
        <end position="1508"/>
    </location>
</feature>
<gene>
    <name evidence="13" type="ORF">GSPATT00014170001</name>
</gene>
<evidence type="ECO:0000256" key="4">
    <source>
        <dbReference type="ARBA" id="ARBA00022840"/>
    </source>
</evidence>
<evidence type="ECO:0000256" key="3">
    <source>
        <dbReference type="ARBA" id="ARBA00022741"/>
    </source>
</evidence>
<keyword evidence="2" id="KW-0963">Cytoplasm</keyword>
<sequence>MKGLIENKNWSAQENETIQSILIQLMFDEEKKGILQQQIQKMKSAEKVITYLLGCNQNWEILQSSIQKETSNYEELEQQKLINQISLNQLTNIKIQIQQKIKSPQQTNRLIQYIQQKNFSQEVINNALSQDFKSIQEFQSIIYKIDPKQKNIEQCFINQNNQTLNRNNPEWYDQIQELLKEFQSLNKRLNKQNFDLLQEIYNSIKKYPITYSKNDDFSKSPNLQLGDLLLLCARVYEHFSFYPRPVQLLSVLELYNHNEDKGRLAQIYTGEGKSLIIAMLAILLCKKKNQNVDIVTSSPVLAIRDSQELAKFYELFKVSVTHNIHKSIEQNERRVSCYTFQVIYGDPHSFQGDILSHEYSESGIMLERKQEYIIVDEVDSMLIDGNSNKTILSSSNPGMLDLTKVLGLIWDEICKVEKQLSTDMKVMMIVGQDYYSVDLQEYLENTLNIQIQDVLKNYLPRFRLNYINFMKKIWIENAIEAKFHLHEKKHYLIDNQIRIIDYQNTGVVHKVDMQWQKGLHQFLQLKHNLPITPLRISTNFMSNVGFFKRYNNKLLGLTGTLGSQVTQDLLAKQYNLDFAFMPPYKKRLLKEETGIATLTKDEWFQEILKAVELQMRKGRAVLIINQTIDDVNKIEDYLKKQKINSITYIDDNQELKKEIGPQTIIIATNLAGRGTDLTTNEELEKNGGLHVIMSFLPRNIRIQLQGFGRTARQGKQGTAQLIVHFSSNLYVGQIKEIKIVSDAISYYQQYNQTINYTYIDVLLFFRDLNEQQYSNEIEERMNKLLNEDKCFQKFCQIAKKQVCIKTDKPAFRALEEKWGLYLEEHQDDGLDEDDIEEKLNSDETQNPKYLVQQGIDKGNIKLFEKAIQIAINDPIPEYYKACQQIKMANYKEGAETFIKARQLFQDKINDDQGFLTVAKLNKLQVQSSQQIQQKPDLQQSERKISNDKKVMPKLDLQGDSQNQNKSVSQNIQKNEQLDALEQKIKNHNKVYQKAIDSIDQILNTLQTQLASDEHFELGWIPVINESKEKNAESEQYIKDQQEVVDDGPLPKLGRLYKIKKKKSIFDSILMFFLGAAQLVIGCAMCVFTCGAALPLARTLIAEGISDMVYAIKSAWQGIAIDWGAWGQNKVIKIATTLGLAGPDCIREALIFGGSKMKSIKKVEMTEFINKIPPVTVEGLEKSCFWLTQNEKVNISNQYETLRQISDVTQNAYSNTQILELANQVLCNQVNLNNISQETYSQILDLVKLCFQQSKYNVVGFKNIFCQMAQNYIQLQIAKSKQGYDITKIKGDLIEICQRESDKKYNNNVKNEIQQFNQYKQALNNELMYFYDLIIDIYKKDEEIQKQTLVLDLFYEKLCDQQKVKKIFTNNTIQAIIRQNFCIHNKQVQNACKKLQISNPHSNRQFYQVAIRPSIQQLCRELNVKEYTEPLEIILQMEFINQFKQKVEQQNVMIQKLNYQIQNIEYQVNQIKGTRFAQVYDIERVQQLIDNHKTQVDQLNQQIQLIKELGDFDYQHYLREMVNHLKNKGMLNNMDSKFSSQLYQELNKYMIMKKYFSTFLIESIIQVFRCSLSQMSNLQSRNKKILTSKLLLAIEVEIIDEIKKYLFESRIQTLENKIANLIS</sequence>
<feature type="domain" description="Helicase C-terminal" evidence="11">
    <location>
        <begin position="603"/>
        <end position="762"/>
    </location>
</feature>
<dbReference type="PANTHER" id="PTHR30612:SF0">
    <property type="entry name" value="CHLOROPLAST PROTEIN-TRANSPORTING ATPASE"/>
    <property type="match status" value="1"/>
</dbReference>
<evidence type="ECO:0000256" key="6">
    <source>
        <dbReference type="ARBA" id="ARBA00022967"/>
    </source>
</evidence>
<dbReference type="RefSeq" id="XP_001446600.1">
    <property type="nucleotide sequence ID" value="XM_001446563.1"/>
</dbReference>
<feature type="coiled-coil region" evidence="9">
    <location>
        <begin position="970"/>
        <end position="997"/>
    </location>
</feature>
<dbReference type="EMBL" id="CT868319">
    <property type="protein sequence ID" value="CAK79203.1"/>
    <property type="molecule type" value="Genomic_DNA"/>
</dbReference>
<dbReference type="InterPro" id="IPR044722">
    <property type="entry name" value="SecA_SF2_C"/>
</dbReference>